<evidence type="ECO:0000259" key="6">
    <source>
        <dbReference type="Pfam" id="PF08281"/>
    </source>
</evidence>
<accession>A0A9D1RGS5</accession>
<dbReference type="NCBIfam" id="TIGR02937">
    <property type="entry name" value="sigma70-ECF"/>
    <property type="match status" value="1"/>
</dbReference>
<dbReference type="Pfam" id="PF08281">
    <property type="entry name" value="Sigma70_r4_2"/>
    <property type="match status" value="1"/>
</dbReference>
<dbReference type="InterPro" id="IPR036388">
    <property type="entry name" value="WH-like_DNA-bd_sf"/>
</dbReference>
<evidence type="ECO:0000256" key="4">
    <source>
        <dbReference type="ARBA" id="ARBA00023125"/>
    </source>
</evidence>
<reference evidence="7" key="1">
    <citation type="journal article" date="2021" name="PeerJ">
        <title>Extensive microbial diversity within the chicken gut microbiome revealed by metagenomics and culture.</title>
        <authorList>
            <person name="Gilroy R."/>
            <person name="Ravi A."/>
            <person name="Getino M."/>
            <person name="Pursley I."/>
            <person name="Horton D.L."/>
            <person name="Alikhan N.F."/>
            <person name="Baker D."/>
            <person name="Gharbi K."/>
            <person name="Hall N."/>
            <person name="Watson M."/>
            <person name="Adriaenssens E.M."/>
            <person name="Foster-Nyarko E."/>
            <person name="Jarju S."/>
            <person name="Secka A."/>
            <person name="Antonio M."/>
            <person name="Oren A."/>
            <person name="Chaudhuri R.R."/>
            <person name="La Ragione R."/>
            <person name="Hildebrand F."/>
            <person name="Pallen M.J."/>
        </authorList>
    </citation>
    <scope>NUCLEOTIDE SEQUENCE</scope>
    <source>
        <strain evidence="7">421</strain>
    </source>
</reference>
<evidence type="ECO:0000256" key="2">
    <source>
        <dbReference type="ARBA" id="ARBA00023015"/>
    </source>
</evidence>
<evidence type="ECO:0000256" key="1">
    <source>
        <dbReference type="ARBA" id="ARBA00010641"/>
    </source>
</evidence>
<dbReference type="EMBL" id="DXGE01000033">
    <property type="protein sequence ID" value="HIW86347.1"/>
    <property type="molecule type" value="Genomic_DNA"/>
</dbReference>
<evidence type="ECO:0000313" key="8">
    <source>
        <dbReference type="Proteomes" id="UP000824205"/>
    </source>
</evidence>
<dbReference type="SUPFAM" id="SSF88946">
    <property type="entry name" value="Sigma2 domain of RNA polymerase sigma factors"/>
    <property type="match status" value="1"/>
</dbReference>
<evidence type="ECO:0000256" key="3">
    <source>
        <dbReference type="ARBA" id="ARBA00023082"/>
    </source>
</evidence>
<dbReference type="AlphaFoldDB" id="A0A9D1RGS5"/>
<evidence type="ECO:0000313" key="7">
    <source>
        <dbReference type="EMBL" id="HIW86347.1"/>
    </source>
</evidence>
<dbReference type="Gene3D" id="1.10.10.10">
    <property type="entry name" value="Winged helix-like DNA-binding domain superfamily/Winged helix DNA-binding domain"/>
    <property type="match status" value="1"/>
</dbReference>
<keyword evidence="5" id="KW-0804">Transcription</keyword>
<keyword evidence="2" id="KW-0805">Transcription regulation</keyword>
<dbReference type="InterPro" id="IPR014284">
    <property type="entry name" value="RNA_pol_sigma-70_dom"/>
</dbReference>
<organism evidence="7 8">
    <name type="scientific">Candidatus Eubacterium faecipullorum</name>
    <dbReference type="NCBI Taxonomy" id="2838571"/>
    <lineage>
        <taxon>Bacteria</taxon>
        <taxon>Bacillati</taxon>
        <taxon>Bacillota</taxon>
        <taxon>Clostridia</taxon>
        <taxon>Eubacteriales</taxon>
        <taxon>Eubacteriaceae</taxon>
        <taxon>Eubacterium</taxon>
    </lineage>
</organism>
<dbReference type="Gene3D" id="1.10.1740.10">
    <property type="match status" value="1"/>
</dbReference>
<sequence length="174" mass="19931">MTAFLTLIESEQDKSRFCLLYEKYIAMVIAICRAKLKDNQSLAEECAQETFLYLAKNFSKVGDISSPQTKAFVGVVASTYAIKCFHREIEKSSRTELSFKEKEINTEVFDRFSSVELKCAVDSLDEELRNLIYLKYFFGLTNKEISQLTGDSEYKLRSKLARALAAVKKNLKED</sequence>
<dbReference type="PANTHER" id="PTHR43133:SF8">
    <property type="entry name" value="RNA POLYMERASE SIGMA FACTOR HI_1459-RELATED"/>
    <property type="match status" value="1"/>
</dbReference>
<dbReference type="SUPFAM" id="SSF88659">
    <property type="entry name" value="Sigma3 and sigma4 domains of RNA polymerase sigma factors"/>
    <property type="match status" value="1"/>
</dbReference>
<dbReference type="InterPro" id="IPR013324">
    <property type="entry name" value="RNA_pol_sigma_r3/r4-like"/>
</dbReference>
<comment type="caution">
    <text evidence="7">The sequence shown here is derived from an EMBL/GenBank/DDBJ whole genome shotgun (WGS) entry which is preliminary data.</text>
</comment>
<dbReference type="InterPro" id="IPR039425">
    <property type="entry name" value="RNA_pol_sigma-70-like"/>
</dbReference>
<evidence type="ECO:0000256" key="5">
    <source>
        <dbReference type="ARBA" id="ARBA00023163"/>
    </source>
</evidence>
<proteinExistence type="inferred from homology"/>
<protein>
    <submittedName>
        <fullName evidence="7">Sigma-70 family RNA polymerase sigma factor</fullName>
    </submittedName>
</protein>
<keyword evidence="3" id="KW-0731">Sigma factor</keyword>
<dbReference type="GO" id="GO:0016987">
    <property type="term" value="F:sigma factor activity"/>
    <property type="evidence" value="ECO:0007669"/>
    <property type="project" value="UniProtKB-KW"/>
</dbReference>
<dbReference type="GO" id="GO:0003677">
    <property type="term" value="F:DNA binding"/>
    <property type="evidence" value="ECO:0007669"/>
    <property type="project" value="UniProtKB-KW"/>
</dbReference>
<comment type="similarity">
    <text evidence="1">Belongs to the sigma-70 factor family. ECF subfamily.</text>
</comment>
<dbReference type="Proteomes" id="UP000824205">
    <property type="component" value="Unassembled WGS sequence"/>
</dbReference>
<dbReference type="GO" id="GO:0006352">
    <property type="term" value="P:DNA-templated transcription initiation"/>
    <property type="evidence" value="ECO:0007669"/>
    <property type="project" value="InterPro"/>
</dbReference>
<dbReference type="InterPro" id="IPR013325">
    <property type="entry name" value="RNA_pol_sigma_r2"/>
</dbReference>
<dbReference type="PANTHER" id="PTHR43133">
    <property type="entry name" value="RNA POLYMERASE ECF-TYPE SIGMA FACTO"/>
    <property type="match status" value="1"/>
</dbReference>
<feature type="domain" description="RNA polymerase sigma factor 70 region 4 type 2" evidence="6">
    <location>
        <begin position="116"/>
        <end position="166"/>
    </location>
</feature>
<reference evidence="7" key="2">
    <citation type="submission" date="2021-04" db="EMBL/GenBank/DDBJ databases">
        <authorList>
            <person name="Gilroy R."/>
        </authorList>
    </citation>
    <scope>NUCLEOTIDE SEQUENCE</scope>
    <source>
        <strain evidence="7">421</strain>
    </source>
</reference>
<keyword evidence="4" id="KW-0238">DNA-binding</keyword>
<gene>
    <name evidence="7" type="ORF">IAA48_07625</name>
</gene>
<dbReference type="InterPro" id="IPR013249">
    <property type="entry name" value="RNA_pol_sigma70_r4_t2"/>
</dbReference>
<name>A0A9D1RGS5_9FIRM</name>